<dbReference type="Proteomes" id="UP000243688">
    <property type="component" value="Unassembled WGS sequence"/>
</dbReference>
<dbReference type="AlphaFoldDB" id="A0A2A6DZP0"/>
<evidence type="ECO:0000313" key="2">
    <source>
        <dbReference type="Proteomes" id="UP000243688"/>
    </source>
</evidence>
<dbReference type="EMBL" id="MOXJ01000017">
    <property type="protein sequence ID" value="PDO10213.1"/>
    <property type="molecule type" value="Genomic_DNA"/>
</dbReference>
<gene>
    <name evidence="1" type="ORF">BLM47_08140</name>
</gene>
<accession>A0A2A6DZP0</accession>
<comment type="caution">
    <text evidence="1">The sequence shown here is derived from an EMBL/GenBank/DDBJ whole genome shotgun (WGS) entry which is preliminary data.</text>
</comment>
<proteinExistence type="predicted"/>
<reference evidence="1 2" key="1">
    <citation type="submission" date="2016-12" db="EMBL/GenBank/DDBJ databases">
        <title>Candidatus Reconcilibacillus cellulovorans genome.</title>
        <authorList>
            <person name="Kolinko S."/>
            <person name="Wu Y.-W."/>
            <person name="Tachea F."/>
            <person name="Denzel E."/>
            <person name="Hiras J."/>
            <person name="Baecker N."/>
            <person name="Chan L.J."/>
            <person name="Eichorst S.A."/>
            <person name="Frey D."/>
            <person name="Adams P.D."/>
            <person name="Pray T."/>
            <person name="Tanjore D."/>
            <person name="Petzold C.J."/>
            <person name="Gladden J.M."/>
            <person name="Simmons B.A."/>
            <person name="Singer S.W."/>
        </authorList>
    </citation>
    <scope>NUCLEOTIDE SEQUENCE [LARGE SCALE GENOMIC DNA]</scope>
    <source>
        <strain evidence="1">JTherm</strain>
    </source>
</reference>
<organism evidence="1 2">
    <name type="scientific">Candidatus Reconcilbacillus cellulovorans</name>
    <dbReference type="NCBI Taxonomy" id="1906605"/>
    <lineage>
        <taxon>Bacteria</taxon>
        <taxon>Bacillati</taxon>
        <taxon>Bacillota</taxon>
        <taxon>Bacilli</taxon>
        <taxon>Bacillales</taxon>
        <taxon>Paenibacillaceae</taxon>
        <taxon>Candidatus Reconcilbacillus</taxon>
    </lineage>
</organism>
<sequence>MKDGEDAALTRKTWIASALAAVLAVSAVFPGAAAEPAGRDKAGEKPLFAVRPVGSLSLGGGRLELSEAYIMSGDEGGERLSMAIRLVNGSAGELDLFDYALRLRWKGASLPVKWLPRDKEQHELPAYSERTFVAYADLPTGASWPELSLEAARWDFSQPGFERKIGAIAFPSDYSAAAPGDARRSWTEGPTVLAADVDRVTALERGEDVGVHVYVNMKNEGRFPLDVPAYDYYLRFGKKTFYPLEAAASGVLRLEPGKSRQVQLRADVPSSVFADDMELWIVRRLPLDGQRTLRMPVALFDVSGSRSGAFDTVQAVPVSVGRYDYRLKTDSVQRLPWEDKDILAVRLLLENPGASAAPVPRLSAYFELDKGVRVDGVVVVPGERVGVEAGGAVPMYAYAKVPYAFRFAESSLVLAERASAEGTGPALAASTGSAPVAERELVRLNLPVEEKAWRIVPVSGEIVRELAGRTVALKAGAPRLYESDAGVLAAIPVVLENREKRALRAPELAGYLLAGDGSAYPVSVWRSGGQTTPAGGRALYWFSSEVPAGFTAGDGLQLLVGEAAGGGLSVGSTGGTAASGQPDAYLNAVGLALGSPAAGAANRLSGLDVDPYVLSIRNLKANFTNFYSYEWTVEFQYELRNETLPGVAGPERDIVLEFRNRSGELVFEKKLALGARAADRPSLELGKGDMRLVFNDPAAFRSYSGPDYTLNVYEEYRGYRRLLASRTIGWGVSSD</sequence>
<protein>
    <submittedName>
        <fullName evidence="1">Uncharacterized protein</fullName>
    </submittedName>
</protein>
<name>A0A2A6DZP0_9BACL</name>
<evidence type="ECO:0000313" key="1">
    <source>
        <dbReference type="EMBL" id="PDO10213.1"/>
    </source>
</evidence>